<evidence type="ECO:0000313" key="8">
    <source>
        <dbReference type="EMBL" id="KAJ5700992.1"/>
    </source>
</evidence>
<evidence type="ECO:0000259" key="7">
    <source>
        <dbReference type="PROSITE" id="PS50850"/>
    </source>
</evidence>
<dbReference type="PRINTS" id="PR01036">
    <property type="entry name" value="TCRTETB"/>
</dbReference>
<dbReference type="Pfam" id="PF07690">
    <property type="entry name" value="MFS_1"/>
    <property type="match status" value="1"/>
</dbReference>
<reference evidence="8" key="1">
    <citation type="journal article" date="2023" name="IMA Fungus">
        <title>Comparative genomic study of the Penicillium genus elucidates a diverse pangenome and 15 lateral gene transfer events.</title>
        <authorList>
            <person name="Petersen C."/>
            <person name="Sorensen T."/>
            <person name="Nielsen M.R."/>
            <person name="Sondergaard T.E."/>
            <person name="Sorensen J.L."/>
            <person name="Fitzpatrick D.A."/>
            <person name="Frisvad J.C."/>
            <person name="Nielsen K.L."/>
        </authorList>
    </citation>
    <scope>NUCLEOTIDE SEQUENCE</scope>
    <source>
        <strain evidence="8">IBT 17514</strain>
    </source>
</reference>
<dbReference type="AlphaFoldDB" id="A0AAD6MPX2"/>
<feature type="transmembrane region" description="Helical" evidence="6">
    <location>
        <begin position="313"/>
        <end position="334"/>
    </location>
</feature>
<feature type="transmembrane region" description="Helical" evidence="6">
    <location>
        <begin position="442"/>
        <end position="463"/>
    </location>
</feature>
<dbReference type="PANTHER" id="PTHR23501:SF102">
    <property type="entry name" value="DRUG TRANSPORTER, PUTATIVE (AFU_ORTHOLOGUE AFUA_3G08530)-RELATED"/>
    <property type="match status" value="1"/>
</dbReference>
<keyword evidence="4 6" id="KW-1133">Transmembrane helix</keyword>
<dbReference type="Gene3D" id="1.20.1250.20">
    <property type="entry name" value="MFS general substrate transporter like domains"/>
    <property type="match status" value="1"/>
</dbReference>
<dbReference type="CDD" id="cd17502">
    <property type="entry name" value="MFS_Azr1_MDR_like"/>
    <property type="match status" value="1"/>
</dbReference>
<dbReference type="PROSITE" id="PS50850">
    <property type="entry name" value="MFS"/>
    <property type="match status" value="1"/>
</dbReference>
<evidence type="ECO:0000256" key="4">
    <source>
        <dbReference type="ARBA" id="ARBA00022989"/>
    </source>
</evidence>
<organism evidence="8 9">
    <name type="scientific">Penicillium malachiteum</name>
    <dbReference type="NCBI Taxonomy" id="1324776"/>
    <lineage>
        <taxon>Eukaryota</taxon>
        <taxon>Fungi</taxon>
        <taxon>Dikarya</taxon>
        <taxon>Ascomycota</taxon>
        <taxon>Pezizomycotina</taxon>
        <taxon>Eurotiomycetes</taxon>
        <taxon>Eurotiomycetidae</taxon>
        <taxon>Eurotiales</taxon>
        <taxon>Aspergillaceae</taxon>
        <taxon>Penicillium</taxon>
    </lineage>
</organism>
<accession>A0AAD6MPX2</accession>
<dbReference type="Gene3D" id="1.20.1720.10">
    <property type="entry name" value="Multidrug resistance protein D"/>
    <property type="match status" value="1"/>
</dbReference>
<evidence type="ECO:0000256" key="3">
    <source>
        <dbReference type="ARBA" id="ARBA00022692"/>
    </source>
</evidence>
<feature type="transmembrane region" description="Helical" evidence="6">
    <location>
        <begin position="119"/>
        <end position="138"/>
    </location>
</feature>
<feature type="transmembrane region" description="Helical" evidence="6">
    <location>
        <begin position="346"/>
        <end position="367"/>
    </location>
</feature>
<dbReference type="FunFam" id="1.20.1720.10:FF:000014">
    <property type="entry name" value="MFS drug transporter, putative"/>
    <property type="match status" value="1"/>
</dbReference>
<feature type="transmembrane region" description="Helical" evidence="6">
    <location>
        <begin position="268"/>
        <end position="293"/>
    </location>
</feature>
<feature type="transmembrane region" description="Helical" evidence="6">
    <location>
        <begin position="239"/>
        <end position="262"/>
    </location>
</feature>
<evidence type="ECO:0000256" key="5">
    <source>
        <dbReference type="ARBA" id="ARBA00023136"/>
    </source>
</evidence>
<keyword evidence="3 6" id="KW-0812">Transmembrane</keyword>
<feature type="transmembrane region" description="Helical" evidence="6">
    <location>
        <begin position="50"/>
        <end position="76"/>
    </location>
</feature>
<protein>
    <submittedName>
        <fullName evidence="8">Efflux pump antibiotic resistance protein</fullName>
    </submittedName>
</protein>
<evidence type="ECO:0000313" key="9">
    <source>
        <dbReference type="Proteomes" id="UP001215712"/>
    </source>
</evidence>
<proteinExistence type="inferred from homology"/>
<dbReference type="InterPro" id="IPR011701">
    <property type="entry name" value="MFS"/>
</dbReference>
<comment type="similarity">
    <text evidence="2">Belongs to the major facilitator superfamily. TCR/Tet family.</text>
</comment>
<dbReference type="Proteomes" id="UP001215712">
    <property type="component" value="Unassembled WGS sequence"/>
</dbReference>
<reference evidence="8" key="2">
    <citation type="submission" date="2023-01" db="EMBL/GenBank/DDBJ databases">
        <authorList>
            <person name="Petersen C."/>
        </authorList>
    </citation>
    <scope>NUCLEOTIDE SEQUENCE</scope>
    <source>
        <strain evidence="8">IBT 17514</strain>
    </source>
</reference>
<feature type="transmembrane region" description="Helical" evidence="6">
    <location>
        <begin position="209"/>
        <end position="227"/>
    </location>
</feature>
<evidence type="ECO:0000256" key="6">
    <source>
        <dbReference type="SAM" id="Phobius"/>
    </source>
</evidence>
<sequence>MSAEKEEHLSIGANARDEELAANTVPEKFAEEDVPAENVTYQDNPSKQRIVIILLGLGLSVFLAALDITIVSTALPEIVAHFHASDSAYSWIASSYLLANAACVGLWGRLSDIWGRKLILSSSIVLFLGGSLICGLAINVNMLIAGRALQGVGSGGITVMANICVSDLFDVQRRAAYLGIFGATWAIAGAVGPVIGGAFTTYVTWRWCFYINLPVGGVAFLFLMFFLKIDTTKKNLLDGLAAIDWVGVGLVIAGTILLLLGLEFGGDQFAWSSATVICLIVFGIVALIIFGIYERFPSSPIIPSAVFSSRQNVALLLINFCHGVVFIGGCFYLPVYFQNVLLESSIMSGVLLLPLVGALAVSSGLGGWYMRATGRFREVIIFGMFFTTLAYGLYLNLQPYASWSRIVLFQMVAGLGLGPNFQATLIALQANVSPGEMSQATAAFSLVRQLAASISVVVATVIYNHEVAARKAKLVAALGSSLAAEIIAASTSTASLTRGLPDGEQDVIFEVITKGLWYVWVFFLSVSAFGLVLACTLRNLHKAQS</sequence>
<feature type="transmembrane region" description="Helical" evidence="6">
    <location>
        <begin position="517"/>
        <end position="537"/>
    </location>
</feature>
<dbReference type="GO" id="GO:0022857">
    <property type="term" value="F:transmembrane transporter activity"/>
    <property type="evidence" value="ECO:0007669"/>
    <property type="project" value="InterPro"/>
</dbReference>
<evidence type="ECO:0000256" key="2">
    <source>
        <dbReference type="ARBA" id="ARBA00007520"/>
    </source>
</evidence>
<dbReference type="SUPFAM" id="SSF103473">
    <property type="entry name" value="MFS general substrate transporter"/>
    <property type="match status" value="2"/>
</dbReference>
<dbReference type="InterPro" id="IPR036259">
    <property type="entry name" value="MFS_trans_sf"/>
</dbReference>
<dbReference type="PANTHER" id="PTHR23501">
    <property type="entry name" value="MAJOR FACILITATOR SUPERFAMILY"/>
    <property type="match status" value="1"/>
</dbReference>
<keyword evidence="5 6" id="KW-0472">Membrane</keyword>
<feature type="transmembrane region" description="Helical" evidence="6">
    <location>
        <begin position="144"/>
        <end position="165"/>
    </location>
</feature>
<feature type="domain" description="Major facilitator superfamily (MFS) profile" evidence="7">
    <location>
        <begin position="53"/>
        <end position="542"/>
    </location>
</feature>
<comment type="caution">
    <text evidence="8">The sequence shown here is derived from an EMBL/GenBank/DDBJ whole genome shotgun (WGS) entry which is preliminary data.</text>
</comment>
<comment type="subcellular location">
    <subcellularLocation>
        <location evidence="1">Membrane</location>
        <topology evidence="1">Multi-pass membrane protein</topology>
    </subcellularLocation>
</comment>
<feature type="transmembrane region" description="Helical" evidence="6">
    <location>
        <begin position="379"/>
        <end position="397"/>
    </location>
</feature>
<dbReference type="EMBL" id="JAQJAN010000024">
    <property type="protein sequence ID" value="KAJ5700992.1"/>
    <property type="molecule type" value="Genomic_DNA"/>
</dbReference>
<evidence type="ECO:0000256" key="1">
    <source>
        <dbReference type="ARBA" id="ARBA00004141"/>
    </source>
</evidence>
<gene>
    <name evidence="8" type="ORF">N7493_012038</name>
</gene>
<feature type="transmembrane region" description="Helical" evidence="6">
    <location>
        <begin position="177"/>
        <end position="203"/>
    </location>
</feature>
<dbReference type="InterPro" id="IPR020846">
    <property type="entry name" value="MFS_dom"/>
</dbReference>
<feature type="transmembrane region" description="Helical" evidence="6">
    <location>
        <begin position="88"/>
        <end position="107"/>
    </location>
</feature>
<keyword evidence="9" id="KW-1185">Reference proteome</keyword>
<name>A0AAD6MPX2_9EURO</name>
<dbReference type="GO" id="GO:0005886">
    <property type="term" value="C:plasma membrane"/>
    <property type="evidence" value="ECO:0007669"/>
    <property type="project" value="TreeGrafter"/>
</dbReference>